<organism evidence="1 2">
    <name type="scientific">Borreliella lusitaniae</name>
    <dbReference type="NCBI Taxonomy" id="100177"/>
    <lineage>
        <taxon>Bacteria</taxon>
        <taxon>Pseudomonadati</taxon>
        <taxon>Spirochaetota</taxon>
        <taxon>Spirochaetia</taxon>
        <taxon>Spirochaetales</taxon>
        <taxon>Borreliaceae</taxon>
        <taxon>Borreliella</taxon>
    </lineage>
</organism>
<keyword evidence="1" id="KW-0614">Plasmid</keyword>
<dbReference type="Proteomes" id="UP001301963">
    <property type="component" value="Plasmid lp54"/>
</dbReference>
<keyword evidence="2" id="KW-1185">Reference proteome</keyword>
<gene>
    <name evidence="1" type="ORF">QIA44_04605</name>
</gene>
<evidence type="ECO:0000313" key="1">
    <source>
        <dbReference type="EMBL" id="WNY69113.1"/>
    </source>
</evidence>
<sequence>MKKTIIVFFILAFMFNCTKKSDDAELNNDPDKDAEKLQSDLVDDDRIEFNETMSLKNLDSTEKETVTFLINLLKEKLIDPSIGLNFKNAAGDENKIEETLNKFLSDLREDEIKEMLAKIKENKDLNEKDPEKLNAYKNALASGFDGIFSQADPKTIFNSLKDAS</sequence>
<proteinExistence type="predicted"/>
<geneLocation type="plasmid" evidence="1 2">
    <name>lp54</name>
</geneLocation>
<evidence type="ECO:0000313" key="2">
    <source>
        <dbReference type="Proteomes" id="UP001301963"/>
    </source>
</evidence>
<reference evidence="1" key="1">
    <citation type="submission" date="2023-07" db="EMBL/GenBank/DDBJ databases">
        <title>Genome sequencing of multiple Borrelia sensu lato isolates.</title>
        <authorList>
            <person name="Mongodin E.F."/>
            <person name="Rudenko N."/>
            <person name="Fraser C.M."/>
            <person name="Schutzer S."/>
            <person name="Luft B."/>
            <person name="Morgan R."/>
            <person name="Chastens S."/>
            <person name="Qiu W."/>
        </authorList>
    </citation>
    <scope>NUCLEOTIDE SEQUENCE [LARGE SCALE GENOMIC DNA]</scope>
    <source>
        <strain evidence="1">PotiB3</strain>
    </source>
</reference>
<dbReference type="RefSeq" id="WP_301394605.1">
    <property type="nucleotide sequence ID" value="NZ_CP124049.1"/>
</dbReference>
<name>A0ABZ0CIS2_9SPIR</name>
<accession>A0ABZ0CIS2</accession>
<protein>
    <recommendedName>
        <fullName evidence="3">Outer membrane protein</fullName>
    </recommendedName>
</protein>
<evidence type="ECO:0008006" key="3">
    <source>
        <dbReference type="Google" id="ProtNLM"/>
    </source>
</evidence>
<dbReference type="EMBL" id="CP132471">
    <property type="protein sequence ID" value="WNY69113.1"/>
    <property type="molecule type" value="Genomic_DNA"/>
</dbReference>